<sequence length="221" mass="23023">MTESTFDDQGRKDAPLPEDSQQQLRQVGSQLRLLARLARPRPGGKPRKQAPALSAAELASSLDQLAGQVEAILQRMSWPVQTGPAPEAAAADTAAEATRATPVAGARLAFGATMAQLDALQLLVSSIKAFGDAVFAEQAADYAQGSVSMLGYAIFNQASEVADLLTEIATQPLASGSAPASVREVQLTYGDGPVLALCHDVQAAPRLPHAIDAMAGAMRLH</sequence>
<gene>
    <name evidence="3" type="ORF">EA660_06215</name>
</gene>
<feature type="domain" description="XAC0095-like" evidence="2">
    <location>
        <begin position="16"/>
        <end position="78"/>
    </location>
</feature>
<proteinExistence type="predicted"/>
<name>A0A4Q8LD57_9GAMM</name>
<evidence type="ECO:0000313" key="3">
    <source>
        <dbReference type="EMBL" id="TAA26803.1"/>
    </source>
</evidence>
<organism evidence="3 4">
    <name type="scientific">Pseudoxanthomonas winnipegensis</name>
    <dbReference type="NCBI Taxonomy" id="2480810"/>
    <lineage>
        <taxon>Bacteria</taxon>
        <taxon>Pseudomonadati</taxon>
        <taxon>Pseudomonadota</taxon>
        <taxon>Gammaproteobacteria</taxon>
        <taxon>Lysobacterales</taxon>
        <taxon>Lysobacteraceae</taxon>
        <taxon>Pseudoxanthomonas</taxon>
    </lineage>
</organism>
<evidence type="ECO:0000256" key="1">
    <source>
        <dbReference type="SAM" id="MobiDB-lite"/>
    </source>
</evidence>
<accession>A0A4Q8LD57</accession>
<dbReference type="RefSeq" id="WP_130550656.1">
    <property type="nucleotide sequence ID" value="NZ_SHMC01000002.1"/>
</dbReference>
<reference evidence="3 4" key="1">
    <citation type="submission" date="2019-02" db="EMBL/GenBank/DDBJ databases">
        <title>WGS of Pseudoxanthomonas species novum from clinical isolates.</title>
        <authorList>
            <person name="Bernier A.-M."/>
            <person name="Bernard K."/>
            <person name="Vachon A."/>
        </authorList>
    </citation>
    <scope>NUCLEOTIDE SEQUENCE [LARGE SCALE GENOMIC DNA]</scope>
    <source>
        <strain evidence="3 4">NML171200</strain>
    </source>
</reference>
<feature type="region of interest" description="Disordered" evidence="1">
    <location>
        <begin position="1"/>
        <end position="25"/>
    </location>
</feature>
<dbReference type="Pfam" id="PF26642">
    <property type="entry name" value="XAC0095_dom"/>
    <property type="match status" value="1"/>
</dbReference>
<dbReference type="NCBIfam" id="NF047335">
    <property type="entry name" value="T3SS_XAC0095"/>
    <property type="match status" value="1"/>
</dbReference>
<comment type="caution">
    <text evidence="3">The sequence shown here is derived from an EMBL/GenBank/DDBJ whole genome shotgun (WGS) entry which is preliminary data.</text>
</comment>
<dbReference type="AlphaFoldDB" id="A0A4Q8LD57"/>
<protein>
    <recommendedName>
        <fullName evidence="2">XAC0095-like domain-containing protein</fullName>
    </recommendedName>
</protein>
<dbReference type="InterPro" id="IPR058099">
    <property type="entry name" value="T3SS_XAC0095_dom"/>
</dbReference>
<evidence type="ECO:0000259" key="2">
    <source>
        <dbReference type="Pfam" id="PF26642"/>
    </source>
</evidence>
<evidence type="ECO:0000313" key="4">
    <source>
        <dbReference type="Proteomes" id="UP000292627"/>
    </source>
</evidence>
<dbReference type="OrthoDB" id="5948193at2"/>
<dbReference type="EMBL" id="SHMC01000002">
    <property type="protein sequence ID" value="TAA26803.1"/>
    <property type="molecule type" value="Genomic_DNA"/>
</dbReference>
<dbReference type="Proteomes" id="UP000292627">
    <property type="component" value="Unassembled WGS sequence"/>
</dbReference>